<dbReference type="UniPathway" id="UPA00344"/>
<comment type="catalytic activity">
    <reaction evidence="11">
        <text>2 [molybdopterin-synthase sulfur-carrier protein]-C-terminal-Gly-aminoethanethioate + cyclic pyranopterin phosphate + H2O = molybdopterin + 2 [molybdopterin-synthase sulfur-carrier protein]-C-terminal Gly-Gly + 2 H(+)</text>
        <dbReference type="Rhea" id="RHEA:26333"/>
        <dbReference type="Rhea" id="RHEA-COMP:12202"/>
        <dbReference type="Rhea" id="RHEA-COMP:19907"/>
        <dbReference type="ChEBI" id="CHEBI:15377"/>
        <dbReference type="ChEBI" id="CHEBI:15378"/>
        <dbReference type="ChEBI" id="CHEBI:58698"/>
        <dbReference type="ChEBI" id="CHEBI:59648"/>
        <dbReference type="ChEBI" id="CHEBI:90778"/>
        <dbReference type="ChEBI" id="CHEBI:232372"/>
        <dbReference type="EC" id="2.8.1.12"/>
    </reaction>
</comment>
<comment type="subunit">
    <text evidence="6">Heterotetramer of 2 MoaD subunits and 2 MoaE subunits. Also stable as homodimer. The enzyme changes between these two forms during catalysis.</text>
</comment>
<evidence type="ECO:0000256" key="10">
    <source>
        <dbReference type="ARBA" id="ARBA00032474"/>
    </source>
</evidence>
<dbReference type="Pfam" id="PF02391">
    <property type="entry name" value="MoaE"/>
    <property type="match status" value="1"/>
</dbReference>
<dbReference type="Proteomes" id="UP000179076">
    <property type="component" value="Unassembled WGS sequence"/>
</dbReference>
<comment type="pathway">
    <text evidence="1">Cofactor biosynthesis; molybdopterin biosynthesis.</text>
</comment>
<proteinExistence type="inferred from homology"/>
<dbReference type="EMBL" id="MFSP01000162">
    <property type="protein sequence ID" value="OGI63087.1"/>
    <property type="molecule type" value="Genomic_DNA"/>
</dbReference>
<dbReference type="EC" id="2.8.1.12" evidence="3"/>
<dbReference type="GO" id="GO:0006777">
    <property type="term" value="P:Mo-molybdopterin cofactor biosynthetic process"/>
    <property type="evidence" value="ECO:0007669"/>
    <property type="project" value="UniProtKB-KW"/>
</dbReference>
<evidence type="ECO:0000256" key="5">
    <source>
        <dbReference type="ARBA" id="ARBA00023150"/>
    </source>
</evidence>
<dbReference type="InterPro" id="IPR003448">
    <property type="entry name" value="Mopterin_biosynth_MoaE"/>
</dbReference>
<evidence type="ECO:0000256" key="1">
    <source>
        <dbReference type="ARBA" id="ARBA00005046"/>
    </source>
</evidence>
<dbReference type="InterPro" id="IPR036563">
    <property type="entry name" value="MoaE_sf"/>
</dbReference>
<protein>
    <recommendedName>
        <fullName evidence="4">Molybdopterin synthase catalytic subunit</fullName>
        <ecNumber evidence="3">2.8.1.12</ecNumber>
    </recommendedName>
    <alternativeName>
        <fullName evidence="9">MPT synthase subunit 2</fullName>
    </alternativeName>
    <alternativeName>
        <fullName evidence="7">Molybdenum cofactor biosynthesis protein E</fullName>
    </alternativeName>
    <alternativeName>
        <fullName evidence="8">Molybdopterin-converting factor large subunit</fullName>
    </alternativeName>
    <alternativeName>
        <fullName evidence="10">Molybdopterin-converting factor subunit 2</fullName>
    </alternativeName>
</protein>
<dbReference type="CDD" id="cd00756">
    <property type="entry name" value="MoaE"/>
    <property type="match status" value="1"/>
</dbReference>
<name>A0A1F6V0B1_9PROT</name>
<gene>
    <name evidence="12" type="ORF">A2W18_11280</name>
</gene>
<accession>A0A1F6V0B1</accession>
<evidence type="ECO:0000256" key="4">
    <source>
        <dbReference type="ARBA" id="ARBA00013858"/>
    </source>
</evidence>
<evidence type="ECO:0000256" key="3">
    <source>
        <dbReference type="ARBA" id="ARBA00011950"/>
    </source>
</evidence>
<dbReference type="PANTHER" id="PTHR23404">
    <property type="entry name" value="MOLYBDOPTERIN SYNTHASE RELATED"/>
    <property type="match status" value="1"/>
</dbReference>
<reference evidence="12 13" key="1">
    <citation type="journal article" date="2016" name="Nat. Commun.">
        <title>Thousands of microbial genomes shed light on interconnected biogeochemical processes in an aquifer system.</title>
        <authorList>
            <person name="Anantharaman K."/>
            <person name="Brown C.T."/>
            <person name="Hug L.A."/>
            <person name="Sharon I."/>
            <person name="Castelle C.J."/>
            <person name="Probst A.J."/>
            <person name="Thomas B.C."/>
            <person name="Singh A."/>
            <person name="Wilkins M.J."/>
            <person name="Karaoz U."/>
            <person name="Brodie E.L."/>
            <person name="Williams K.H."/>
            <person name="Hubbard S.S."/>
            <person name="Banfield J.F."/>
        </authorList>
    </citation>
    <scope>NUCLEOTIDE SEQUENCE [LARGE SCALE GENOMIC DNA]</scope>
</reference>
<comment type="similarity">
    <text evidence="2">Belongs to the MoaE family.</text>
</comment>
<dbReference type="Gene3D" id="3.90.1170.40">
    <property type="entry name" value="Molybdopterin biosynthesis MoaE subunit"/>
    <property type="match status" value="1"/>
</dbReference>
<keyword evidence="5" id="KW-0501">Molybdenum cofactor biosynthesis</keyword>
<evidence type="ECO:0000313" key="13">
    <source>
        <dbReference type="Proteomes" id="UP000179076"/>
    </source>
</evidence>
<dbReference type="SUPFAM" id="SSF54690">
    <property type="entry name" value="Molybdopterin synthase subunit MoaE"/>
    <property type="match status" value="1"/>
</dbReference>
<evidence type="ECO:0000256" key="6">
    <source>
        <dbReference type="ARBA" id="ARBA00026066"/>
    </source>
</evidence>
<evidence type="ECO:0000256" key="8">
    <source>
        <dbReference type="ARBA" id="ARBA00030407"/>
    </source>
</evidence>
<comment type="caution">
    <text evidence="12">The sequence shown here is derived from an EMBL/GenBank/DDBJ whole genome shotgun (WGS) entry which is preliminary data.</text>
</comment>
<dbReference type="GO" id="GO:0030366">
    <property type="term" value="F:molybdopterin synthase activity"/>
    <property type="evidence" value="ECO:0007669"/>
    <property type="project" value="UniProtKB-EC"/>
</dbReference>
<evidence type="ECO:0000256" key="7">
    <source>
        <dbReference type="ARBA" id="ARBA00029745"/>
    </source>
</evidence>
<evidence type="ECO:0000313" key="12">
    <source>
        <dbReference type="EMBL" id="OGI63087.1"/>
    </source>
</evidence>
<organism evidence="12 13">
    <name type="scientific">Candidatus Muproteobacteria bacterium RBG_16_60_9</name>
    <dbReference type="NCBI Taxonomy" id="1817755"/>
    <lineage>
        <taxon>Bacteria</taxon>
        <taxon>Pseudomonadati</taxon>
        <taxon>Pseudomonadota</taxon>
        <taxon>Candidatus Muproteobacteria</taxon>
    </lineage>
</organism>
<evidence type="ECO:0000256" key="11">
    <source>
        <dbReference type="ARBA" id="ARBA00049878"/>
    </source>
</evidence>
<evidence type="ECO:0000256" key="9">
    <source>
        <dbReference type="ARBA" id="ARBA00030781"/>
    </source>
</evidence>
<evidence type="ECO:0000256" key="2">
    <source>
        <dbReference type="ARBA" id="ARBA00005426"/>
    </source>
</evidence>
<sequence length="151" mass="17426">MSIKIRESSFDPYAELRRYQEELIAARGKFGATLSFVGTMRDFNDDESVRAMTLEHYPGMTEKHLERIVVEAKQRWPIIDALIVHRVGALQPNEPIVLVAVWAAHRAAAFEAGRYLIEELKTRAPFWKKEVRPQADRWVEHNTPAAAKRSR</sequence>
<dbReference type="AlphaFoldDB" id="A0A1F6V0B1"/>